<dbReference type="OrthoDB" id="9762335at2"/>
<evidence type="ECO:0000313" key="10">
    <source>
        <dbReference type="EMBL" id="PSH56608.1"/>
    </source>
</evidence>
<dbReference type="GO" id="GO:0042597">
    <property type="term" value="C:periplasmic space"/>
    <property type="evidence" value="ECO:0007669"/>
    <property type="project" value="UniProtKB-SubCell"/>
</dbReference>
<dbReference type="InterPro" id="IPR006059">
    <property type="entry name" value="SBP"/>
</dbReference>
<dbReference type="InterPro" id="IPR050490">
    <property type="entry name" value="Bact_solute-bd_prot1"/>
</dbReference>
<dbReference type="SUPFAM" id="SSF53850">
    <property type="entry name" value="Periplasmic binding protein-like II"/>
    <property type="match status" value="1"/>
</dbReference>
<dbReference type="Proteomes" id="UP000241158">
    <property type="component" value="Unassembled WGS sequence"/>
</dbReference>
<comment type="subunit">
    <text evidence="3">The complex is composed of two ATP-binding proteins (UgpC), two transmembrane proteins (UgpA and UgpE) and a solute-binding protein (UgpB).</text>
</comment>
<keyword evidence="7" id="KW-0574">Periplasm</keyword>
<dbReference type="NCBIfam" id="NF008211">
    <property type="entry name" value="PRK10974.1"/>
    <property type="match status" value="1"/>
</dbReference>
<feature type="chain" id="PRO_5015164207" description="sn-glycerol-3-phosphate-binding periplasmic protein UgpB" evidence="9">
    <location>
        <begin position="24"/>
        <end position="437"/>
    </location>
</feature>
<evidence type="ECO:0000256" key="3">
    <source>
        <dbReference type="ARBA" id="ARBA00011557"/>
    </source>
</evidence>
<proteinExistence type="inferred from homology"/>
<evidence type="ECO:0000256" key="5">
    <source>
        <dbReference type="ARBA" id="ARBA00022448"/>
    </source>
</evidence>
<comment type="caution">
    <text evidence="10">The sequence shown here is derived from an EMBL/GenBank/DDBJ whole genome shotgun (WGS) entry which is preliminary data.</text>
</comment>
<comment type="function">
    <text evidence="8">Part of the ABC transporter complex UgpBAEC involved in sn-glycerol-3-phosphate (G3P) import. Binds G3P.</text>
</comment>
<reference evidence="11" key="1">
    <citation type="submission" date="2017-11" db="EMBL/GenBank/DDBJ databases">
        <authorList>
            <person name="Kuznetsova I."/>
            <person name="Sazanova A."/>
            <person name="Chirak E."/>
            <person name="Safronova V."/>
            <person name="Willems A."/>
        </authorList>
    </citation>
    <scope>NUCLEOTIDE SEQUENCE [LARGE SCALE GENOMIC DNA]</scope>
    <source>
        <strain evidence="11">PEPV15</strain>
    </source>
</reference>
<gene>
    <name evidence="10" type="ORF">CU100_14635</name>
</gene>
<protein>
    <recommendedName>
        <fullName evidence="4">sn-glycerol-3-phosphate-binding periplasmic protein UgpB</fullName>
    </recommendedName>
</protein>
<evidence type="ECO:0000256" key="7">
    <source>
        <dbReference type="ARBA" id="ARBA00022764"/>
    </source>
</evidence>
<dbReference type="Gene3D" id="3.40.190.10">
    <property type="entry name" value="Periplasmic binding protein-like II"/>
    <property type="match status" value="2"/>
</dbReference>
<comment type="subcellular location">
    <subcellularLocation>
        <location evidence="1">Periplasm</location>
    </subcellularLocation>
</comment>
<dbReference type="EMBL" id="PGGN01000003">
    <property type="protein sequence ID" value="PSH56608.1"/>
    <property type="molecule type" value="Genomic_DNA"/>
</dbReference>
<evidence type="ECO:0000256" key="2">
    <source>
        <dbReference type="ARBA" id="ARBA00008520"/>
    </source>
</evidence>
<evidence type="ECO:0000256" key="4">
    <source>
        <dbReference type="ARBA" id="ARBA00017470"/>
    </source>
</evidence>
<comment type="similarity">
    <text evidence="2">Belongs to the bacterial solute-binding protein 1 family.</text>
</comment>
<dbReference type="PANTHER" id="PTHR43649:SF31">
    <property type="entry name" value="SN-GLYCEROL-3-PHOSPHATE-BINDING PERIPLASMIC PROTEIN UGPB"/>
    <property type="match status" value="1"/>
</dbReference>
<dbReference type="Pfam" id="PF13416">
    <property type="entry name" value="SBP_bac_8"/>
    <property type="match status" value="1"/>
</dbReference>
<evidence type="ECO:0000256" key="1">
    <source>
        <dbReference type="ARBA" id="ARBA00004418"/>
    </source>
</evidence>
<evidence type="ECO:0000313" key="11">
    <source>
        <dbReference type="Proteomes" id="UP000241158"/>
    </source>
</evidence>
<organism evidence="10 11">
    <name type="scientific">Phyllobacterium endophyticum</name>
    <dbReference type="NCBI Taxonomy" id="1149773"/>
    <lineage>
        <taxon>Bacteria</taxon>
        <taxon>Pseudomonadati</taxon>
        <taxon>Pseudomonadota</taxon>
        <taxon>Alphaproteobacteria</taxon>
        <taxon>Hyphomicrobiales</taxon>
        <taxon>Phyllobacteriaceae</taxon>
        <taxon>Phyllobacterium</taxon>
    </lineage>
</organism>
<dbReference type="AlphaFoldDB" id="A0A2P7AQV5"/>
<evidence type="ECO:0000256" key="8">
    <source>
        <dbReference type="ARBA" id="ARBA00034473"/>
    </source>
</evidence>
<dbReference type="PANTHER" id="PTHR43649">
    <property type="entry name" value="ARABINOSE-BINDING PROTEIN-RELATED"/>
    <property type="match status" value="1"/>
</dbReference>
<keyword evidence="5" id="KW-0813">Transport</keyword>
<evidence type="ECO:0000256" key="9">
    <source>
        <dbReference type="SAM" id="SignalP"/>
    </source>
</evidence>
<accession>A0A2P7AQV5</accession>
<feature type="signal peptide" evidence="9">
    <location>
        <begin position="1"/>
        <end position="23"/>
    </location>
</feature>
<evidence type="ECO:0000256" key="6">
    <source>
        <dbReference type="ARBA" id="ARBA00022729"/>
    </source>
</evidence>
<sequence length="437" mass="48989">MFFRVVRMMALALGVCLAYGARAEPIQIQWWHSHPSDSLIGKTMERFAEEFNASQAKYQVVATYKGTYYETLNATIAAYRAKKQPAITEVLGNLTLTMMLSGAIVPVEDLVKESGYQIDWADFIPSVLNIYRDPSGKIVSMPFNASAPILWINRDAFDKAGIEGSPQTWTEVGEAARKLKAAGYPCGFTVSWQIYSQVEAYSFANDIPLATEANGMDGFNVKLLFNKTSLVNHISQLQDWAKEGIFTYTGRSWQGANEAFYSQKCPMFIESSAGLGGITTNAKFRFDAAPYPSEPGVKQLNTQVGGGSMYVMKGFSPEVYKGVAEFFAFLATPEKQFDWHDKSGYVPITRKAYEYASEKQYYKQKPIQEIAIKQLLRGPQTDNSRGFRIGDYGKITDILDEELENIWSQKKTAQQGLDDAVRRGDEVIQRFVRAARL</sequence>
<dbReference type="CDD" id="cd14748">
    <property type="entry name" value="PBP2_UgpB"/>
    <property type="match status" value="1"/>
</dbReference>
<name>A0A2P7AQV5_9HYPH</name>
<keyword evidence="11" id="KW-1185">Reference proteome</keyword>
<keyword evidence="6 9" id="KW-0732">Signal</keyword>